<evidence type="ECO:0000256" key="12">
    <source>
        <dbReference type="SAM" id="Phobius"/>
    </source>
</evidence>
<evidence type="ECO:0000256" key="4">
    <source>
        <dbReference type="ARBA" id="ARBA00022670"/>
    </source>
</evidence>
<dbReference type="InterPro" id="IPR039421">
    <property type="entry name" value="Type_1_exporter"/>
</dbReference>
<feature type="domain" description="ABC transporter" evidence="13">
    <location>
        <begin position="477"/>
        <end position="712"/>
    </location>
</feature>
<sequence length="720" mass="80575">MANIKIKQHDITDCGAACLASISAHYKLQIPIARIRQYAGTDKKGTNVLGLIEAADKLGFESKGVRGELESLFKIPKPAIAHIIVKERLHHYVVIYEVTKTHVTVMDPGTGKFHKKTHEEFTKEWTGVLVLLMPKDTFSTGNEKVSIYKRFWFLLRPHKFVLIQAFIGAVVYTLLGFSTSIYIQKLTDFVLVGGNTRLLNLLGIIMIALLALQIVIGAFKDVFLIKTGQQIDARLILGYYKHLFKLPQQFFDTMRVGEIISRINDAVKIRTFINGVSLSLTVNVLILCFSFGLMFFYYWKLALIMLLVIPVYALIYFIINKLNKKTERTIMERSADLESQLVESLNAVGTIKRFGLEDFANIKTETKFINLLQIGYKSALNSVFSGTSSSSVAQLFTIILLWSGSYFVIEREITAGELMSFYAIVGYFTGPVASLIGANKQIQNALIAADRLFEIMDLEREESDNKIKLTKDAIGNISFKNVKFRYGTRVEVFKDFNLTVPKGKITAIVGESGSGKSTLMSLLQNIYPIQNGRITIGDLDLKYIENESLRQLVSVVPQKIDLFAGNVVENIAVGEFSPNMERIIAICKAINILEFIEALPNSFGTYLGENGVSLSGGQKQRIAIARAIYKEPEILVLDEATSSLDSKSENFIQNTINNLRKNNKTIIIIAHRLSTVINADKIVVLDKGSVLEAGSHDELYSTKGHYFNLWQQQLPVVALL</sequence>
<dbReference type="InterPro" id="IPR011527">
    <property type="entry name" value="ABC1_TM_dom"/>
</dbReference>
<keyword evidence="10 12" id="KW-1133">Transmembrane helix</keyword>
<evidence type="ECO:0000256" key="11">
    <source>
        <dbReference type="ARBA" id="ARBA00023136"/>
    </source>
</evidence>
<organism evidence="16 17">
    <name type="scientific">Hyunsoonleella pacifica</name>
    <dbReference type="NCBI Taxonomy" id="1080224"/>
    <lineage>
        <taxon>Bacteria</taxon>
        <taxon>Pseudomonadati</taxon>
        <taxon>Bacteroidota</taxon>
        <taxon>Flavobacteriia</taxon>
        <taxon>Flavobacteriales</taxon>
        <taxon>Flavobacteriaceae</taxon>
    </lineage>
</organism>
<dbReference type="OrthoDB" id="9760358at2"/>
<evidence type="ECO:0000256" key="2">
    <source>
        <dbReference type="ARBA" id="ARBA00022448"/>
    </source>
</evidence>
<dbReference type="InterPro" id="IPR005897">
    <property type="entry name" value="Pept_C39_ABC_bacteriocin"/>
</dbReference>
<keyword evidence="8" id="KW-0067">ATP-binding</keyword>
<evidence type="ECO:0000256" key="9">
    <source>
        <dbReference type="ARBA" id="ARBA00022967"/>
    </source>
</evidence>
<gene>
    <name evidence="16" type="ORF">EYD46_16650</name>
</gene>
<dbReference type="GO" id="GO:0005886">
    <property type="term" value="C:plasma membrane"/>
    <property type="evidence" value="ECO:0007669"/>
    <property type="project" value="UniProtKB-SubCell"/>
</dbReference>
<feature type="transmembrane region" description="Helical" evidence="12">
    <location>
        <begin position="301"/>
        <end position="319"/>
    </location>
</feature>
<evidence type="ECO:0000256" key="3">
    <source>
        <dbReference type="ARBA" id="ARBA00022475"/>
    </source>
</evidence>
<keyword evidence="2" id="KW-0813">Transport</keyword>
<dbReference type="AlphaFoldDB" id="A0A4Q9FKI8"/>
<dbReference type="GO" id="GO:0016887">
    <property type="term" value="F:ATP hydrolysis activity"/>
    <property type="evidence" value="ECO:0007669"/>
    <property type="project" value="InterPro"/>
</dbReference>
<protein>
    <submittedName>
        <fullName evidence="16">Peptidase domain-containing ABC transporter</fullName>
    </submittedName>
</protein>
<keyword evidence="4" id="KW-0645">Protease</keyword>
<evidence type="ECO:0000256" key="6">
    <source>
        <dbReference type="ARBA" id="ARBA00022741"/>
    </source>
</evidence>
<keyword evidence="3" id="KW-1003">Cell membrane</keyword>
<dbReference type="PROSITE" id="PS50929">
    <property type="entry name" value="ABC_TM1F"/>
    <property type="match status" value="1"/>
</dbReference>
<evidence type="ECO:0000256" key="5">
    <source>
        <dbReference type="ARBA" id="ARBA00022692"/>
    </source>
</evidence>
<dbReference type="Proteomes" id="UP000292372">
    <property type="component" value="Unassembled WGS sequence"/>
</dbReference>
<evidence type="ECO:0000259" key="15">
    <source>
        <dbReference type="PROSITE" id="PS50990"/>
    </source>
</evidence>
<feature type="transmembrane region" description="Helical" evidence="12">
    <location>
        <begin position="198"/>
        <end position="219"/>
    </location>
</feature>
<evidence type="ECO:0000259" key="13">
    <source>
        <dbReference type="PROSITE" id="PS50893"/>
    </source>
</evidence>
<dbReference type="SUPFAM" id="SSF90123">
    <property type="entry name" value="ABC transporter transmembrane region"/>
    <property type="match status" value="1"/>
</dbReference>
<keyword evidence="11 12" id="KW-0472">Membrane</keyword>
<dbReference type="PANTHER" id="PTHR43394:SF1">
    <property type="entry name" value="ATP-BINDING CASSETTE SUB-FAMILY B MEMBER 10, MITOCHONDRIAL"/>
    <property type="match status" value="1"/>
</dbReference>
<dbReference type="GO" id="GO:0006508">
    <property type="term" value="P:proteolysis"/>
    <property type="evidence" value="ECO:0007669"/>
    <property type="project" value="UniProtKB-KW"/>
</dbReference>
<feature type="transmembrane region" description="Helical" evidence="12">
    <location>
        <begin position="392"/>
        <end position="409"/>
    </location>
</feature>
<dbReference type="PROSITE" id="PS50893">
    <property type="entry name" value="ABC_TRANSPORTER_2"/>
    <property type="match status" value="1"/>
</dbReference>
<keyword evidence="17" id="KW-1185">Reference proteome</keyword>
<feature type="transmembrane region" description="Helical" evidence="12">
    <location>
        <begin position="272"/>
        <end position="295"/>
    </location>
</feature>
<feature type="domain" description="Peptidase C39" evidence="15">
    <location>
        <begin position="8"/>
        <end position="132"/>
    </location>
</feature>
<evidence type="ECO:0000313" key="17">
    <source>
        <dbReference type="Proteomes" id="UP000292372"/>
    </source>
</evidence>
<dbReference type="InterPro" id="IPR036640">
    <property type="entry name" value="ABC1_TM_sf"/>
</dbReference>
<keyword evidence="9" id="KW-1278">Translocase</keyword>
<dbReference type="GO" id="GO:0043214">
    <property type="term" value="F:ABC-type bacteriocin transporter activity"/>
    <property type="evidence" value="ECO:0007669"/>
    <property type="project" value="InterPro"/>
</dbReference>
<dbReference type="Gene3D" id="3.90.70.10">
    <property type="entry name" value="Cysteine proteinases"/>
    <property type="match status" value="1"/>
</dbReference>
<dbReference type="Pfam" id="PF03412">
    <property type="entry name" value="Peptidase_C39"/>
    <property type="match status" value="1"/>
</dbReference>
<comment type="subcellular location">
    <subcellularLocation>
        <location evidence="1">Cell membrane</location>
        <topology evidence="1">Multi-pass membrane protein</topology>
    </subcellularLocation>
</comment>
<reference evidence="16 17" key="1">
    <citation type="journal article" date="2015" name="Int. J. Syst. Evol. Microbiol.">
        <title>Hyunsoonleella pacifica sp. nov., isolated from seawater of South Pacific Gyre.</title>
        <authorList>
            <person name="Gao X."/>
            <person name="Zhang Z."/>
            <person name="Dai X."/>
            <person name="Zhang X.H."/>
        </authorList>
    </citation>
    <scope>NUCLEOTIDE SEQUENCE [LARGE SCALE GENOMIC DNA]</scope>
    <source>
        <strain evidence="16 17">SW033</strain>
    </source>
</reference>
<dbReference type="FunFam" id="3.40.50.300:FF:000218">
    <property type="entry name" value="Multidrug ABC transporter ATP-binding protein"/>
    <property type="match status" value="1"/>
</dbReference>
<dbReference type="Gene3D" id="3.40.50.300">
    <property type="entry name" value="P-loop containing nucleotide triphosphate hydrolases"/>
    <property type="match status" value="1"/>
</dbReference>
<evidence type="ECO:0000256" key="10">
    <source>
        <dbReference type="ARBA" id="ARBA00022989"/>
    </source>
</evidence>
<dbReference type="EMBL" id="SIRS01000007">
    <property type="protein sequence ID" value="TBN13125.1"/>
    <property type="molecule type" value="Genomic_DNA"/>
</dbReference>
<keyword evidence="7" id="KW-0378">Hydrolase</keyword>
<feature type="transmembrane region" description="Helical" evidence="12">
    <location>
        <begin position="421"/>
        <end position="438"/>
    </location>
</feature>
<dbReference type="GO" id="GO:0008234">
    <property type="term" value="F:cysteine-type peptidase activity"/>
    <property type="evidence" value="ECO:0007669"/>
    <property type="project" value="InterPro"/>
</dbReference>
<evidence type="ECO:0000313" key="16">
    <source>
        <dbReference type="EMBL" id="TBN13125.1"/>
    </source>
</evidence>
<dbReference type="Pfam" id="PF00005">
    <property type="entry name" value="ABC_tran"/>
    <property type="match status" value="1"/>
</dbReference>
<feature type="transmembrane region" description="Helical" evidence="12">
    <location>
        <begin position="160"/>
        <end position="183"/>
    </location>
</feature>
<proteinExistence type="predicted"/>
<dbReference type="GO" id="GO:0005524">
    <property type="term" value="F:ATP binding"/>
    <property type="evidence" value="ECO:0007669"/>
    <property type="project" value="UniProtKB-KW"/>
</dbReference>
<dbReference type="GO" id="GO:0015421">
    <property type="term" value="F:ABC-type oligopeptide transporter activity"/>
    <property type="evidence" value="ECO:0007669"/>
    <property type="project" value="TreeGrafter"/>
</dbReference>
<name>A0A4Q9FKI8_9FLAO</name>
<comment type="caution">
    <text evidence="16">The sequence shown here is derived from an EMBL/GenBank/DDBJ whole genome shotgun (WGS) entry which is preliminary data.</text>
</comment>
<dbReference type="SUPFAM" id="SSF52540">
    <property type="entry name" value="P-loop containing nucleoside triphosphate hydrolases"/>
    <property type="match status" value="1"/>
</dbReference>
<evidence type="ECO:0000256" key="7">
    <source>
        <dbReference type="ARBA" id="ARBA00022801"/>
    </source>
</evidence>
<dbReference type="InterPro" id="IPR017871">
    <property type="entry name" value="ABC_transporter-like_CS"/>
</dbReference>
<dbReference type="Gene3D" id="1.20.1560.10">
    <property type="entry name" value="ABC transporter type 1, transmembrane domain"/>
    <property type="match status" value="1"/>
</dbReference>
<dbReference type="InterPro" id="IPR005074">
    <property type="entry name" value="Peptidase_C39"/>
</dbReference>
<evidence type="ECO:0000259" key="14">
    <source>
        <dbReference type="PROSITE" id="PS50929"/>
    </source>
</evidence>
<dbReference type="SMART" id="SM00382">
    <property type="entry name" value="AAA"/>
    <property type="match status" value="1"/>
</dbReference>
<accession>A0A4Q9FKI8</accession>
<evidence type="ECO:0000256" key="8">
    <source>
        <dbReference type="ARBA" id="ARBA00022840"/>
    </source>
</evidence>
<dbReference type="InterPro" id="IPR027417">
    <property type="entry name" value="P-loop_NTPase"/>
</dbReference>
<dbReference type="InterPro" id="IPR003593">
    <property type="entry name" value="AAA+_ATPase"/>
</dbReference>
<dbReference type="RefSeq" id="WP_130938298.1">
    <property type="nucleotide sequence ID" value="NZ_BMEE01000007.1"/>
</dbReference>
<dbReference type="CDD" id="cd02418">
    <property type="entry name" value="Peptidase_C39B"/>
    <property type="match status" value="1"/>
</dbReference>
<feature type="domain" description="ABC transmembrane type-1" evidence="14">
    <location>
        <begin position="163"/>
        <end position="444"/>
    </location>
</feature>
<dbReference type="CDD" id="cd18570">
    <property type="entry name" value="ABC_6TM_PCAT1_LagD_like"/>
    <property type="match status" value="1"/>
</dbReference>
<keyword evidence="6" id="KW-0547">Nucleotide-binding</keyword>
<dbReference type="PROSITE" id="PS50990">
    <property type="entry name" value="PEPTIDASE_C39"/>
    <property type="match status" value="1"/>
</dbReference>
<evidence type="ECO:0000256" key="1">
    <source>
        <dbReference type="ARBA" id="ARBA00004651"/>
    </source>
</evidence>
<dbReference type="PROSITE" id="PS00211">
    <property type="entry name" value="ABC_TRANSPORTER_1"/>
    <property type="match status" value="1"/>
</dbReference>
<dbReference type="InterPro" id="IPR003439">
    <property type="entry name" value="ABC_transporter-like_ATP-bd"/>
</dbReference>
<dbReference type="NCBIfam" id="TIGR01193">
    <property type="entry name" value="bacteriocin_ABC"/>
    <property type="match status" value="1"/>
</dbReference>
<dbReference type="Pfam" id="PF00664">
    <property type="entry name" value="ABC_membrane"/>
    <property type="match status" value="1"/>
</dbReference>
<keyword evidence="5 12" id="KW-0812">Transmembrane</keyword>
<dbReference type="PANTHER" id="PTHR43394">
    <property type="entry name" value="ATP-DEPENDENT PERMEASE MDL1, MITOCHONDRIAL"/>
    <property type="match status" value="1"/>
</dbReference>